<evidence type="ECO:0000256" key="1">
    <source>
        <dbReference type="SAM" id="Coils"/>
    </source>
</evidence>
<reference evidence="2" key="1">
    <citation type="submission" date="2023-10" db="EMBL/GenBank/DDBJ databases">
        <title>Characterization and whole genome sequencing of a novel strain of Bergeyella porcorum QD2021 isolated from pig.</title>
        <authorList>
            <person name="Liu G."/>
            <person name="Chen C."/>
            <person name="Han X."/>
        </authorList>
    </citation>
    <scope>NUCLEOTIDE SEQUENCE</scope>
    <source>
        <strain evidence="2">QD2021</strain>
    </source>
</reference>
<protein>
    <submittedName>
        <fullName evidence="2">Phosphoribosyl-ATP pyrophosphatase</fullName>
    </submittedName>
</protein>
<dbReference type="RefSeq" id="WP_327984781.1">
    <property type="nucleotide sequence ID" value="NZ_CP136426.1"/>
</dbReference>
<organism evidence="2 3">
    <name type="scientific">Bergeyella porcorum</name>
    <dbReference type="NCBI Taxonomy" id="1735111"/>
    <lineage>
        <taxon>Bacteria</taxon>
        <taxon>Pseudomonadati</taxon>
        <taxon>Bacteroidota</taxon>
        <taxon>Flavobacteriia</taxon>
        <taxon>Flavobacteriales</taxon>
        <taxon>Weeksellaceae</taxon>
        <taxon>Bergeyella</taxon>
    </lineage>
</organism>
<dbReference type="EMBL" id="CP136426">
    <property type="protein sequence ID" value="WOC51116.1"/>
    <property type="molecule type" value="Genomic_DNA"/>
</dbReference>
<dbReference type="KEGG" id="bpor:BPO_0469"/>
<evidence type="ECO:0000313" key="2">
    <source>
        <dbReference type="EMBL" id="WOC51116.1"/>
    </source>
</evidence>
<name>A0AAU0F0N9_9FLAO</name>
<sequence length="164" mass="18363">MSTKYNSLEELRRKKALLKKEVQDMEGLLTFENTKESLSAFTNGFTDKFLMEQVTPEGETKLTLKTGNVAKLIGNELTNRSRKNSIVNFDNDGLQGNLIESAIKLGGVALIGNAAKKNLKSSSWKHKLIGLAIVYVLPIALRYIRNKAEEFQQKKSISSMEKLI</sequence>
<proteinExistence type="predicted"/>
<dbReference type="Proteomes" id="UP001432059">
    <property type="component" value="Chromosome"/>
</dbReference>
<accession>A0AAU0F0N9</accession>
<feature type="coiled-coil region" evidence="1">
    <location>
        <begin position="1"/>
        <end position="28"/>
    </location>
</feature>
<gene>
    <name evidence="2" type="ORF">BPO_0469</name>
</gene>
<dbReference type="AlphaFoldDB" id="A0AAU0F0N9"/>
<keyword evidence="3" id="KW-1185">Reference proteome</keyword>
<keyword evidence="1" id="KW-0175">Coiled coil</keyword>
<evidence type="ECO:0000313" key="3">
    <source>
        <dbReference type="Proteomes" id="UP001432059"/>
    </source>
</evidence>